<reference evidence="7 8" key="1">
    <citation type="journal article" date="2007" name="Science">
        <title>Sea anemone genome reveals ancestral eumetazoan gene repertoire and genomic organization.</title>
        <authorList>
            <person name="Putnam N.H."/>
            <person name="Srivastava M."/>
            <person name="Hellsten U."/>
            <person name="Dirks B."/>
            <person name="Chapman J."/>
            <person name="Salamov A."/>
            <person name="Terry A."/>
            <person name="Shapiro H."/>
            <person name="Lindquist E."/>
            <person name="Kapitonov V.V."/>
            <person name="Jurka J."/>
            <person name="Genikhovich G."/>
            <person name="Grigoriev I.V."/>
            <person name="Lucas S.M."/>
            <person name="Steele R.E."/>
            <person name="Finnerty J.R."/>
            <person name="Technau U."/>
            <person name="Martindale M.Q."/>
            <person name="Rokhsar D.S."/>
        </authorList>
    </citation>
    <scope>NUCLEOTIDE SEQUENCE [LARGE SCALE GENOMIC DNA]</scope>
    <source>
        <strain evidence="8">CH2 X CH6</strain>
    </source>
</reference>
<dbReference type="OMA" id="QVTFETW"/>
<dbReference type="InterPro" id="IPR020519">
    <property type="entry name" value="DIPK2A/B"/>
</dbReference>
<evidence type="ECO:0000256" key="4">
    <source>
        <dbReference type="ARBA" id="ARBA00022729"/>
    </source>
</evidence>
<evidence type="ECO:0000256" key="5">
    <source>
        <dbReference type="SAM" id="Phobius"/>
    </source>
</evidence>
<dbReference type="GO" id="GO:0005576">
    <property type="term" value="C:extracellular region"/>
    <property type="evidence" value="ECO:0007669"/>
    <property type="project" value="UniProtKB-SubCell"/>
</dbReference>
<dbReference type="Pfam" id="PF12260">
    <property type="entry name" value="PIP49_C"/>
    <property type="match status" value="1"/>
</dbReference>
<dbReference type="HOGENOM" id="CLU_052524_0_0_1"/>
<dbReference type="Proteomes" id="UP000001593">
    <property type="component" value="Unassembled WGS sequence"/>
</dbReference>
<evidence type="ECO:0000256" key="1">
    <source>
        <dbReference type="ARBA" id="ARBA00004613"/>
    </source>
</evidence>
<comment type="similarity">
    <text evidence="2">Belongs to the DIPK family.</text>
</comment>
<dbReference type="STRING" id="45351.A7RRN9"/>
<dbReference type="AlphaFoldDB" id="A7RRN9"/>
<dbReference type="InterPro" id="IPR022049">
    <property type="entry name" value="FAM69_kinase_dom"/>
</dbReference>
<keyword evidence="3" id="KW-0964">Secreted</keyword>
<dbReference type="PANTHER" id="PTHR32073">
    <property type="entry name" value="GH11358P"/>
    <property type="match status" value="1"/>
</dbReference>
<dbReference type="InParanoid" id="A7RRN9"/>
<accession>A7RRN9</accession>
<proteinExistence type="inferred from homology"/>
<dbReference type="PhylomeDB" id="A7RRN9"/>
<keyword evidence="8" id="KW-1185">Reference proteome</keyword>
<dbReference type="OrthoDB" id="10035316at2759"/>
<evidence type="ECO:0000313" key="7">
    <source>
        <dbReference type="EMBL" id="EDO45860.1"/>
    </source>
</evidence>
<keyword evidence="5" id="KW-1133">Transmembrane helix</keyword>
<keyword evidence="4" id="KW-0732">Signal</keyword>
<evidence type="ECO:0000256" key="2">
    <source>
        <dbReference type="ARBA" id="ARBA00006338"/>
    </source>
</evidence>
<comment type="subcellular location">
    <subcellularLocation>
        <location evidence="1">Secreted</location>
    </subcellularLocation>
</comment>
<dbReference type="EMBL" id="DS469532">
    <property type="protein sequence ID" value="EDO45860.1"/>
    <property type="molecule type" value="Genomic_DNA"/>
</dbReference>
<name>A7RRN9_NEMVE</name>
<evidence type="ECO:0000313" key="8">
    <source>
        <dbReference type="Proteomes" id="UP000001593"/>
    </source>
</evidence>
<organism evidence="7 8">
    <name type="scientific">Nematostella vectensis</name>
    <name type="common">Starlet sea anemone</name>
    <dbReference type="NCBI Taxonomy" id="45351"/>
    <lineage>
        <taxon>Eukaryota</taxon>
        <taxon>Metazoa</taxon>
        <taxon>Cnidaria</taxon>
        <taxon>Anthozoa</taxon>
        <taxon>Hexacorallia</taxon>
        <taxon>Actiniaria</taxon>
        <taxon>Edwardsiidae</taxon>
        <taxon>Nematostella</taxon>
    </lineage>
</organism>
<dbReference type="PANTHER" id="PTHR32073:SF7">
    <property type="entry name" value="GH11358P"/>
    <property type="match status" value="1"/>
</dbReference>
<keyword evidence="5" id="KW-0812">Transmembrane</keyword>
<protein>
    <recommendedName>
        <fullName evidence="6">FAM69 protein-kinase domain-containing protein</fullName>
    </recommendedName>
</protein>
<gene>
    <name evidence="7" type="ORF">NEMVEDRAFT_v1g240215</name>
</gene>
<evidence type="ECO:0000256" key="3">
    <source>
        <dbReference type="ARBA" id="ARBA00022525"/>
    </source>
</evidence>
<dbReference type="eggNOG" id="ENOG502QUEB">
    <property type="taxonomic scope" value="Eukaryota"/>
</dbReference>
<evidence type="ECO:0000259" key="6">
    <source>
        <dbReference type="Pfam" id="PF12260"/>
    </source>
</evidence>
<feature type="transmembrane region" description="Helical" evidence="5">
    <location>
        <begin position="12"/>
        <end position="35"/>
    </location>
</feature>
<feature type="domain" description="FAM69 protein-kinase" evidence="6">
    <location>
        <begin position="197"/>
        <end position="380"/>
    </location>
</feature>
<dbReference type="KEGG" id="nve:5517868"/>
<keyword evidence="5" id="KW-0472">Membrane</keyword>
<sequence>MHFGGILRKRRYICRLVLLLIVIISFSDLLLWLSYQDGRAIKWDFSSQHKLTFQEIGLNKCPACFGINLSICHKLLGGGVTVKSNTPWSEERIKGVSYGLWGAVKQRVVLKTLGTSSELTAFDNEICRGVGKDSNCKISQEAWDSDVLVPKPPLQDAVRKYFDCPSTRFLEKIESVYGQETPGQLSLVETIHLITGLHLNPELLLLQIFRQEEGWPFPRFYGVCGRIMVVEDSGPPISSFLEESWDVRAQIAVNLITLAHQLSSALDDWALYIADPAPGNFGVSDSGKVTLLDLEHLVVVDLSEVQMEEANDKPKPSDCSQPDCLSFSPSDMCSGGSRDHNYYAICQGVLAGSSRRQGLLHNPPVALKASLNQLLQDCTAQDMRNTREETAQKLSELLQGYL</sequence>